<feature type="compositionally biased region" description="Basic residues" evidence="1">
    <location>
        <begin position="201"/>
        <end position="210"/>
    </location>
</feature>
<feature type="compositionally biased region" description="Basic residues" evidence="1">
    <location>
        <begin position="262"/>
        <end position="277"/>
    </location>
</feature>
<gene>
    <name evidence="2" type="ORF">COLO4_01855</name>
</gene>
<feature type="compositionally biased region" description="Low complexity" evidence="1">
    <location>
        <begin position="283"/>
        <end position="292"/>
    </location>
</feature>
<dbReference type="Proteomes" id="UP000187203">
    <property type="component" value="Unassembled WGS sequence"/>
</dbReference>
<proteinExistence type="predicted"/>
<name>A0A1R3L1X2_9ROSI</name>
<dbReference type="AlphaFoldDB" id="A0A1R3L1X2"/>
<evidence type="ECO:0000256" key="1">
    <source>
        <dbReference type="SAM" id="MobiDB-lite"/>
    </source>
</evidence>
<evidence type="ECO:0000313" key="2">
    <source>
        <dbReference type="EMBL" id="OMP13345.1"/>
    </source>
</evidence>
<feature type="compositionally biased region" description="Basic and acidic residues" evidence="1">
    <location>
        <begin position="293"/>
        <end position="303"/>
    </location>
</feature>
<accession>A0A1R3L1X2</accession>
<comment type="caution">
    <text evidence="2">The sequence shown here is derived from an EMBL/GenBank/DDBJ whole genome shotgun (WGS) entry which is preliminary data.</text>
</comment>
<sequence length="373" mass="39079">MIHFHKVIDITGGIIPADQQTADVDLVTLRDVKVGPGVVTVAAGGICAAQQVVNQRICAGTAGNGVVVGAAGEAVSRGAARDGRVKLNGKGVAGDGAVGRRQGVGKHLLMRDVLDIHIRVQGIGIATVGGDGQHTKVPGHRRAAHAAHGGEIAVLIEDAQRAAVADVAVSPDAAAGIMLAAGGGFRRQTGGGEQRGGRTVMQRHRQRRRGHCTAGIPHRVGEGVCGWQGIDIQPGLQRVGVVTLRINGQRTVGGVDHRIAAGRHRAAAHRRHRRAGRNRPGDRAGVVGQQVTGDRRGGGDRQRGEIRHRAYRGGWQHANVGGGCHHHRIVAGPQSGVGDVCPFQRTDRQQRVNVVGLSTDQLPRAVRLLFVQV</sequence>
<feature type="region of interest" description="Disordered" evidence="1">
    <location>
        <begin position="262"/>
        <end position="303"/>
    </location>
</feature>
<evidence type="ECO:0000313" key="3">
    <source>
        <dbReference type="Proteomes" id="UP000187203"/>
    </source>
</evidence>
<keyword evidence="3" id="KW-1185">Reference proteome</keyword>
<dbReference type="EMBL" id="AWUE01004528">
    <property type="protein sequence ID" value="OMP13345.1"/>
    <property type="molecule type" value="Genomic_DNA"/>
</dbReference>
<feature type="region of interest" description="Disordered" evidence="1">
    <location>
        <begin position="187"/>
        <end position="210"/>
    </location>
</feature>
<organism evidence="2 3">
    <name type="scientific">Corchorus olitorius</name>
    <dbReference type="NCBI Taxonomy" id="93759"/>
    <lineage>
        <taxon>Eukaryota</taxon>
        <taxon>Viridiplantae</taxon>
        <taxon>Streptophyta</taxon>
        <taxon>Embryophyta</taxon>
        <taxon>Tracheophyta</taxon>
        <taxon>Spermatophyta</taxon>
        <taxon>Magnoliopsida</taxon>
        <taxon>eudicotyledons</taxon>
        <taxon>Gunneridae</taxon>
        <taxon>Pentapetalae</taxon>
        <taxon>rosids</taxon>
        <taxon>malvids</taxon>
        <taxon>Malvales</taxon>
        <taxon>Malvaceae</taxon>
        <taxon>Grewioideae</taxon>
        <taxon>Apeibeae</taxon>
        <taxon>Corchorus</taxon>
    </lineage>
</organism>
<reference evidence="3" key="1">
    <citation type="submission" date="2013-09" db="EMBL/GenBank/DDBJ databases">
        <title>Corchorus olitorius genome sequencing.</title>
        <authorList>
            <person name="Alam M."/>
            <person name="Haque M.S."/>
            <person name="Islam M.S."/>
            <person name="Emdad E.M."/>
            <person name="Islam M.M."/>
            <person name="Ahmed B."/>
            <person name="Halim A."/>
            <person name="Hossen Q.M.M."/>
            <person name="Hossain M.Z."/>
            <person name="Ahmed R."/>
            <person name="Khan M.M."/>
            <person name="Islam R."/>
            <person name="Rashid M.M."/>
            <person name="Khan S.A."/>
            <person name="Rahman M.S."/>
            <person name="Alam M."/>
            <person name="Yahiya A.S."/>
            <person name="Khan M.S."/>
            <person name="Azam M.S."/>
            <person name="Haque T."/>
            <person name="Lashkar M.Z.H."/>
            <person name="Akhand A.I."/>
            <person name="Morshed G."/>
            <person name="Roy S."/>
            <person name="Uddin K.S."/>
            <person name="Rabeya T."/>
            <person name="Hossain A.S."/>
            <person name="Chowdhury A."/>
            <person name="Snigdha A.R."/>
            <person name="Mortoza M.S."/>
            <person name="Matin S.A."/>
            <person name="Hoque S.M.E."/>
            <person name="Islam M.K."/>
            <person name="Roy D.K."/>
            <person name="Haider R."/>
            <person name="Moosa M.M."/>
            <person name="Elias S.M."/>
            <person name="Hasan A.M."/>
            <person name="Jahan S."/>
            <person name="Shafiuddin M."/>
            <person name="Mahmood N."/>
            <person name="Shommy N.S."/>
        </authorList>
    </citation>
    <scope>NUCLEOTIDE SEQUENCE [LARGE SCALE GENOMIC DNA]</scope>
    <source>
        <strain evidence="3">cv. O-4</strain>
    </source>
</reference>
<protein>
    <submittedName>
        <fullName evidence="2">Uncharacterized protein</fullName>
    </submittedName>
</protein>